<organism evidence="1">
    <name type="scientific">Rhodanobacter sp. IGA1.0</name>
    <dbReference type="NCBI Taxonomy" id="3158582"/>
    <lineage>
        <taxon>Bacteria</taxon>
        <taxon>Pseudomonadati</taxon>
        <taxon>Pseudomonadota</taxon>
        <taxon>Gammaproteobacteria</taxon>
        <taxon>Lysobacterales</taxon>
        <taxon>Rhodanobacteraceae</taxon>
        <taxon>Rhodanobacter</taxon>
    </lineage>
</organism>
<accession>A0AAU7QNP7</accession>
<name>A0AAU7QNP7_9GAMM</name>
<gene>
    <name evidence="1" type="ORF">ABNK63_03255</name>
</gene>
<sequence length="406" mass="44735">MNRHIGVPQMAGLLQTFCKYTVLGAAAFAFSVSATTQPKKLLVFDYKLDASWVASHGREYVFVWGASTGATLKTFAEHAPQTVLSKYFPYSRDANAKHGIGFWKKFHADWIQYECDGRTPATMYGGGNISLDINNPKVRQWQLGNFLKLPNDVHEVALDNYQFNTRSHACGHMEARGFIKRYTGEQDDRIFAEDVVSWLEEIANGLHAKNIRLIVNHTPDLAPNGDDPSSPLVQRMVASVDGILDEGAAKALSSGEYAATLARLVTYATGHGKRFYFVYRLRQFDDHTVETAIANYLTMASPLTAVYVNSLSDTYGSEPPNFLGYDRPIGEPCGPTIFQGEVALRKYSQGMVAYMPTGGVATEVPISRGYLDLHGLSAGTSLRLSAGQGRVLYRSQSFGCGRGEVR</sequence>
<proteinExistence type="predicted"/>
<dbReference type="RefSeq" id="WP_350016680.1">
    <property type="nucleotide sequence ID" value="NZ_CP157948.1"/>
</dbReference>
<evidence type="ECO:0000313" key="1">
    <source>
        <dbReference type="EMBL" id="XBS90674.1"/>
    </source>
</evidence>
<dbReference type="EMBL" id="CP157948">
    <property type="protein sequence ID" value="XBS90674.1"/>
    <property type="molecule type" value="Genomic_DNA"/>
</dbReference>
<dbReference type="AlphaFoldDB" id="A0AAU7QNP7"/>
<protein>
    <submittedName>
        <fullName evidence="1">Uncharacterized protein</fullName>
    </submittedName>
</protein>
<reference evidence="1" key="1">
    <citation type="submission" date="2024-06" db="EMBL/GenBank/DDBJ databases">
        <authorList>
            <person name="Sun Y."/>
        </authorList>
    </citation>
    <scope>NUCLEOTIDE SEQUENCE</scope>
    <source>
        <strain evidence="1">IGA1.0</strain>
    </source>
</reference>